<evidence type="ECO:0000256" key="7">
    <source>
        <dbReference type="ARBA" id="ARBA00022927"/>
    </source>
</evidence>
<keyword evidence="5 13" id="KW-1003">Cell membrane</keyword>
<feature type="transmembrane region" description="Helical" evidence="13">
    <location>
        <begin position="7"/>
        <end position="25"/>
    </location>
</feature>
<dbReference type="EMBL" id="QFYQ01000001">
    <property type="protein sequence ID" value="RAK53088.1"/>
    <property type="molecule type" value="Genomic_DNA"/>
</dbReference>
<organism evidence="16 17">
    <name type="scientific">Phenylobacterium soli</name>
    <dbReference type="NCBI Taxonomy" id="2170551"/>
    <lineage>
        <taxon>Bacteria</taxon>
        <taxon>Pseudomonadati</taxon>
        <taxon>Pseudomonadota</taxon>
        <taxon>Alphaproteobacteria</taxon>
        <taxon>Caulobacterales</taxon>
        <taxon>Caulobacteraceae</taxon>
        <taxon>Phenylobacterium</taxon>
    </lineage>
</organism>
<dbReference type="InterPro" id="IPR001708">
    <property type="entry name" value="YidC/ALB3/OXA1/COX18"/>
</dbReference>
<dbReference type="GO" id="GO:0005886">
    <property type="term" value="C:plasma membrane"/>
    <property type="evidence" value="ECO:0007669"/>
    <property type="project" value="UniProtKB-SubCell"/>
</dbReference>
<comment type="similarity">
    <text evidence="2 13">Belongs to the OXA1/ALB3/YidC family. Type 1 subfamily.</text>
</comment>
<evidence type="ECO:0000256" key="6">
    <source>
        <dbReference type="ARBA" id="ARBA00022692"/>
    </source>
</evidence>
<feature type="transmembrane region" description="Helical" evidence="13">
    <location>
        <begin position="539"/>
        <end position="564"/>
    </location>
</feature>
<evidence type="ECO:0000256" key="1">
    <source>
        <dbReference type="ARBA" id="ARBA00004429"/>
    </source>
</evidence>
<dbReference type="PANTHER" id="PTHR12428">
    <property type="entry name" value="OXA1"/>
    <property type="match status" value="1"/>
</dbReference>
<dbReference type="OrthoDB" id="9780552at2"/>
<feature type="domain" description="Membrane insertase YidC/Oxa/ALB C-terminal" evidence="14">
    <location>
        <begin position="372"/>
        <end position="578"/>
    </location>
</feature>
<evidence type="ECO:0000313" key="16">
    <source>
        <dbReference type="EMBL" id="RAK53088.1"/>
    </source>
</evidence>
<evidence type="ECO:0000256" key="12">
    <source>
        <dbReference type="ARBA" id="ARBA00033342"/>
    </source>
</evidence>
<proteinExistence type="inferred from homology"/>
<dbReference type="NCBIfam" id="TIGR03593">
    <property type="entry name" value="yidC_nterm"/>
    <property type="match status" value="1"/>
</dbReference>
<feature type="transmembrane region" description="Helical" evidence="13">
    <location>
        <begin position="508"/>
        <end position="527"/>
    </location>
</feature>
<evidence type="ECO:0000256" key="9">
    <source>
        <dbReference type="ARBA" id="ARBA00023136"/>
    </source>
</evidence>
<dbReference type="GO" id="GO:0051205">
    <property type="term" value="P:protein insertion into membrane"/>
    <property type="evidence" value="ECO:0007669"/>
    <property type="project" value="TreeGrafter"/>
</dbReference>
<dbReference type="InterPro" id="IPR019998">
    <property type="entry name" value="Membr_insert_YidC"/>
</dbReference>
<name>A0A328AJN5_9CAUL</name>
<evidence type="ECO:0000256" key="5">
    <source>
        <dbReference type="ARBA" id="ARBA00022475"/>
    </source>
</evidence>
<protein>
    <recommendedName>
        <fullName evidence="3 13">Membrane protein insertase YidC</fullName>
    </recommendedName>
    <alternativeName>
        <fullName evidence="12 13">Foldase YidC</fullName>
    </alternativeName>
    <alternativeName>
        <fullName evidence="11 13">Membrane integrase YidC</fullName>
    </alternativeName>
    <alternativeName>
        <fullName evidence="13">Membrane protein YidC</fullName>
    </alternativeName>
</protein>
<comment type="function">
    <text evidence="13">Required for the insertion and/or proper folding and/or complex formation of integral membrane proteins into the membrane. Involved in integration of membrane proteins that insert both dependently and independently of the Sec translocase complex, as well as at least some lipoproteins. Aids folding of multispanning membrane proteins.</text>
</comment>
<keyword evidence="17" id="KW-1185">Reference proteome</keyword>
<dbReference type="NCBIfam" id="TIGR03592">
    <property type="entry name" value="yidC_oxa1_cterm"/>
    <property type="match status" value="1"/>
</dbReference>
<evidence type="ECO:0000259" key="14">
    <source>
        <dbReference type="Pfam" id="PF02096"/>
    </source>
</evidence>
<evidence type="ECO:0000256" key="3">
    <source>
        <dbReference type="ARBA" id="ARBA00015325"/>
    </source>
</evidence>
<evidence type="ECO:0000256" key="11">
    <source>
        <dbReference type="ARBA" id="ARBA00033245"/>
    </source>
</evidence>
<dbReference type="PRINTS" id="PR01900">
    <property type="entry name" value="YIDCPROTEIN"/>
</dbReference>
<comment type="subcellular location">
    <subcellularLocation>
        <location evidence="1">Cell inner membrane</location>
        <topology evidence="1">Multi-pass membrane protein</topology>
    </subcellularLocation>
    <subcellularLocation>
        <location evidence="13">Cell membrane</location>
        <topology evidence="13">Multi-pass membrane protein</topology>
    </subcellularLocation>
</comment>
<keyword evidence="10 13" id="KW-0143">Chaperone</keyword>
<evidence type="ECO:0000256" key="4">
    <source>
        <dbReference type="ARBA" id="ARBA00022448"/>
    </source>
</evidence>
<dbReference type="Pfam" id="PF14849">
    <property type="entry name" value="YidC_periplas"/>
    <property type="match status" value="1"/>
</dbReference>
<sequence length="601" mass="66180">MQEESRNTIIFLVCAFGLFLLYNFFVLEPAAKRRQAEAQHAAAVAQAQGPAAARPGAPVQVPTTLTRQAALAASPRVAIATPSVKGSLSLKGARIDDLYLNQYRETVDKNSPPVELLRPEGAQHAWFAEFGWTGANVPGLPTADTVWTLAQGSTLAPGQPVVLTYANGAGLTFTRKVEVDDKFMFTVTDTVANAGPQALVLAPYGSVQRQGLPTTDSRASSIVHEGAVGALGTDKPTLTLIKYKDWAKKGGSPEIASHGGWVGITDKYWLAALVPNQSEKVTGQFRDTKTAGIDVFDANVVGQPRTIQPGQQTTETTRFFAGAKVVPVLAGYEKNLGIPRFDDSVDWGHLWFLTRPIFSFLLFLNQNVASIGVAILVLTVVVRLIFFPLANKSYESMSKMKKVQPLVEEMRKKYKDDPAKQQQEMLALYQREKVNPLAGCLPILLQIPVFYSLYKVLTVTIEMRHAPFLGWIKDLSARDPTTMWNLFGLIPWNPAHTPLIGGFLDTTLHIGILPLLYGVTMWLTTSMNPPAPDPAQQRIFQLMPIIFTFIMAPFAVGLLIYWTWSNVLTTLQQYVIMRRYKVDNPIDRIINRLTGKPSTAG</sequence>
<dbReference type="PRINTS" id="PR00701">
    <property type="entry name" value="60KDINNERMP"/>
</dbReference>
<dbReference type="InterPro" id="IPR028055">
    <property type="entry name" value="YidC/Oxa/ALB_C"/>
</dbReference>
<dbReference type="AlphaFoldDB" id="A0A328AJN5"/>
<dbReference type="GO" id="GO:0015031">
    <property type="term" value="P:protein transport"/>
    <property type="evidence" value="ECO:0007669"/>
    <property type="project" value="UniProtKB-KW"/>
</dbReference>
<dbReference type="Proteomes" id="UP000249254">
    <property type="component" value="Unassembled WGS sequence"/>
</dbReference>
<keyword evidence="7 13" id="KW-0653">Protein transport</keyword>
<feature type="transmembrane region" description="Helical" evidence="13">
    <location>
        <begin position="368"/>
        <end position="390"/>
    </location>
</feature>
<evidence type="ECO:0000256" key="8">
    <source>
        <dbReference type="ARBA" id="ARBA00022989"/>
    </source>
</evidence>
<dbReference type="InterPro" id="IPR038221">
    <property type="entry name" value="YidC_periplasmic_sf"/>
</dbReference>
<dbReference type="GO" id="GO:0032977">
    <property type="term" value="F:membrane insertase activity"/>
    <property type="evidence" value="ECO:0007669"/>
    <property type="project" value="InterPro"/>
</dbReference>
<comment type="caution">
    <text evidence="16">The sequence shown here is derived from an EMBL/GenBank/DDBJ whole genome shotgun (WGS) entry which is preliminary data.</text>
</comment>
<dbReference type="PANTHER" id="PTHR12428:SF65">
    <property type="entry name" value="CYTOCHROME C OXIDASE ASSEMBLY PROTEIN COX18, MITOCHONDRIAL"/>
    <property type="match status" value="1"/>
</dbReference>
<evidence type="ECO:0000256" key="2">
    <source>
        <dbReference type="ARBA" id="ARBA00010527"/>
    </source>
</evidence>
<keyword evidence="9 13" id="KW-0472">Membrane</keyword>
<dbReference type="InterPro" id="IPR047196">
    <property type="entry name" value="YidC_ALB_C"/>
</dbReference>
<evidence type="ECO:0000313" key="17">
    <source>
        <dbReference type="Proteomes" id="UP000249254"/>
    </source>
</evidence>
<dbReference type="NCBIfam" id="NF002353">
    <property type="entry name" value="PRK01318.1-4"/>
    <property type="match status" value="1"/>
</dbReference>
<dbReference type="HAMAP" id="MF_01810">
    <property type="entry name" value="YidC_type1"/>
    <property type="match status" value="1"/>
</dbReference>
<keyword evidence="8 13" id="KW-1133">Transmembrane helix</keyword>
<evidence type="ECO:0000256" key="13">
    <source>
        <dbReference type="HAMAP-Rule" id="MF_01810"/>
    </source>
</evidence>
<keyword evidence="4 13" id="KW-0813">Transport</keyword>
<evidence type="ECO:0000259" key="15">
    <source>
        <dbReference type="Pfam" id="PF14849"/>
    </source>
</evidence>
<comment type="subunit">
    <text evidence="13">Interacts with the Sec translocase complex via SecD. Specifically interacts with transmembrane segments of nascent integral membrane proteins during membrane integration.</text>
</comment>
<evidence type="ECO:0000256" key="10">
    <source>
        <dbReference type="ARBA" id="ARBA00023186"/>
    </source>
</evidence>
<dbReference type="Gene3D" id="2.70.98.90">
    <property type="match status" value="1"/>
</dbReference>
<dbReference type="CDD" id="cd20070">
    <property type="entry name" value="5TM_YidC_Alb3"/>
    <property type="match status" value="1"/>
</dbReference>
<gene>
    <name evidence="13" type="primary">yidC</name>
    <name evidence="16" type="ORF">DJ017_00340</name>
</gene>
<dbReference type="CDD" id="cd19961">
    <property type="entry name" value="EcYidC-like_peri"/>
    <property type="match status" value="1"/>
</dbReference>
<dbReference type="InterPro" id="IPR028053">
    <property type="entry name" value="Membr_insert_YidC_N"/>
</dbReference>
<keyword evidence="6 13" id="KW-0812">Transmembrane</keyword>
<dbReference type="Pfam" id="PF02096">
    <property type="entry name" value="60KD_IMP"/>
    <property type="match status" value="1"/>
</dbReference>
<feature type="domain" description="Membrane insertase YidC N-terminal" evidence="15">
    <location>
        <begin position="76"/>
        <end position="359"/>
    </location>
</feature>
<dbReference type="RefSeq" id="WP_111526841.1">
    <property type="nucleotide sequence ID" value="NZ_JBHRSG010000001.1"/>
</dbReference>
<accession>A0A328AJN5</accession>
<reference evidence="17" key="1">
    <citation type="submission" date="2018-05" db="EMBL/GenBank/DDBJ databases">
        <authorList>
            <person name="Li X."/>
        </authorList>
    </citation>
    <scope>NUCLEOTIDE SEQUENCE [LARGE SCALE GENOMIC DNA]</scope>
    <source>
        <strain evidence="17">LX32</strain>
    </source>
</reference>